<protein>
    <submittedName>
        <fullName evidence="2">Uncharacterized protein</fullName>
    </submittedName>
</protein>
<sequence>MKAGLSVIIFIVIESFFLWMYGLDPNASISVMTALSIIITLLIMILINQLELLRYVRQDRNRARRERIQQMNARAVAGPAEEELQ</sequence>
<dbReference type="EMBL" id="FXAZ01000002">
    <property type="protein sequence ID" value="SMG34047.1"/>
    <property type="molecule type" value="Genomic_DNA"/>
</dbReference>
<keyword evidence="3" id="KW-1185">Reference proteome</keyword>
<evidence type="ECO:0000256" key="1">
    <source>
        <dbReference type="SAM" id="Phobius"/>
    </source>
</evidence>
<dbReference type="RefSeq" id="WP_085494170.1">
    <property type="nucleotide sequence ID" value="NZ_FXAZ01000002.1"/>
</dbReference>
<keyword evidence="1" id="KW-1133">Transmembrane helix</keyword>
<organism evidence="2 3">
    <name type="scientific">Paenibacillus aquistagni</name>
    <dbReference type="NCBI Taxonomy" id="1852522"/>
    <lineage>
        <taxon>Bacteria</taxon>
        <taxon>Bacillati</taxon>
        <taxon>Bacillota</taxon>
        <taxon>Bacilli</taxon>
        <taxon>Bacillales</taxon>
        <taxon>Paenibacillaceae</taxon>
        <taxon>Paenibacillus</taxon>
    </lineage>
</organism>
<dbReference type="STRING" id="1852522.SAMN06295960_1931"/>
<dbReference type="Proteomes" id="UP000193834">
    <property type="component" value="Unassembled WGS sequence"/>
</dbReference>
<proteinExistence type="predicted"/>
<gene>
    <name evidence="2" type="ORF">SAMN06295960_1931</name>
</gene>
<name>A0A1X7K0P9_9BACL</name>
<keyword evidence="1" id="KW-0812">Transmembrane</keyword>
<feature type="transmembrane region" description="Helical" evidence="1">
    <location>
        <begin position="7"/>
        <end position="23"/>
    </location>
</feature>
<evidence type="ECO:0000313" key="3">
    <source>
        <dbReference type="Proteomes" id="UP000193834"/>
    </source>
</evidence>
<reference evidence="2 3" key="1">
    <citation type="submission" date="2017-04" db="EMBL/GenBank/DDBJ databases">
        <authorList>
            <person name="Afonso C.L."/>
            <person name="Miller P.J."/>
            <person name="Scott M.A."/>
            <person name="Spackman E."/>
            <person name="Goraichik I."/>
            <person name="Dimitrov K.M."/>
            <person name="Suarez D.L."/>
            <person name="Swayne D.E."/>
        </authorList>
    </citation>
    <scope>NUCLEOTIDE SEQUENCE [LARGE SCALE GENOMIC DNA]</scope>
    <source>
        <strain evidence="2 3">11</strain>
    </source>
</reference>
<accession>A0A1X7K0P9</accession>
<keyword evidence="1" id="KW-0472">Membrane</keyword>
<evidence type="ECO:0000313" key="2">
    <source>
        <dbReference type="EMBL" id="SMG34047.1"/>
    </source>
</evidence>
<feature type="transmembrane region" description="Helical" evidence="1">
    <location>
        <begin position="29"/>
        <end position="47"/>
    </location>
</feature>
<dbReference type="AlphaFoldDB" id="A0A1X7K0P9"/>